<dbReference type="SUPFAM" id="SSF53850">
    <property type="entry name" value="Periplasmic binding protein-like II"/>
    <property type="match status" value="1"/>
</dbReference>
<evidence type="ECO:0000313" key="2">
    <source>
        <dbReference type="Proteomes" id="UP001239909"/>
    </source>
</evidence>
<dbReference type="Proteomes" id="UP001239909">
    <property type="component" value="Unassembled WGS sequence"/>
</dbReference>
<gene>
    <name evidence="1" type="primary">phnD_2</name>
    <name evidence="1" type="ORF">LNKW23_42960</name>
</gene>
<name>A0ABQ6LSN2_9RHOB</name>
<dbReference type="EMBL" id="BSYI01000050">
    <property type="protein sequence ID" value="GMG85080.1"/>
    <property type="molecule type" value="Genomic_DNA"/>
</dbReference>
<reference evidence="1 2" key="1">
    <citation type="submission" date="2023-04" db="EMBL/GenBank/DDBJ databases">
        <title>Marinoamorphus aggregata gen. nov., sp. Nov., isolate from tissue of brittle star Ophioplocus japonicus.</title>
        <authorList>
            <person name="Kawano K."/>
            <person name="Sawayama S."/>
            <person name="Nakagawa S."/>
        </authorList>
    </citation>
    <scope>NUCLEOTIDE SEQUENCE [LARGE SCALE GENOMIC DNA]</scope>
    <source>
        <strain evidence="1 2">NKW23</strain>
    </source>
</reference>
<accession>A0ABQ6LSN2</accession>
<proteinExistence type="predicted"/>
<dbReference type="PANTHER" id="PTHR35841">
    <property type="entry name" value="PHOSPHONATES-BINDING PERIPLASMIC PROTEIN"/>
    <property type="match status" value="1"/>
</dbReference>
<dbReference type="RefSeq" id="WP_285674324.1">
    <property type="nucleotide sequence ID" value="NZ_BSYI01000050.1"/>
</dbReference>
<comment type="caution">
    <text evidence="1">The sequence shown here is derived from an EMBL/GenBank/DDBJ whole genome shotgun (WGS) entry which is preliminary data.</text>
</comment>
<dbReference type="PANTHER" id="PTHR35841:SF1">
    <property type="entry name" value="PHOSPHONATES-BINDING PERIPLASMIC PROTEIN"/>
    <property type="match status" value="1"/>
</dbReference>
<dbReference type="Pfam" id="PF12974">
    <property type="entry name" value="Phosphonate-bd"/>
    <property type="match status" value="1"/>
</dbReference>
<dbReference type="Gene3D" id="3.40.190.10">
    <property type="entry name" value="Periplasmic binding protein-like II"/>
    <property type="match status" value="2"/>
</dbReference>
<keyword evidence="2" id="KW-1185">Reference proteome</keyword>
<evidence type="ECO:0000313" key="1">
    <source>
        <dbReference type="EMBL" id="GMG85080.1"/>
    </source>
</evidence>
<organism evidence="1 2">
    <name type="scientific">Paralimibaculum aggregatum</name>
    <dbReference type="NCBI Taxonomy" id="3036245"/>
    <lineage>
        <taxon>Bacteria</taxon>
        <taxon>Pseudomonadati</taxon>
        <taxon>Pseudomonadota</taxon>
        <taxon>Alphaproteobacteria</taxon>
        <taxon>Rhodobacterales</taxon>
        <taxon>Paracoccaceae</taxon>
        <taxon>Paralimibaculum</taxon>
    </lineage>
</organism>
<protein>
    <submittedName>
        <fullName evidence="1">Phosphate/phosphite/phosphonate ABC transporter substrate-binding protein</fullName>
    </submittedName>
</protein>
<sequence length="286" mass="30745">MRSEIGRRGIITGGMAALALGAGRASARGAVTFGLTPVFLTSDREILALLRGHLEAALDRPVRLVLRRTYQEITTMLLAGQLDAAWICGYPFVRHRAELALLAVPVWRGRQLYRSYLIVSAGRAAAGLADLAGDIHAFSDPDSNSGFLVTRSELAAMQVSPDAFFERHFFTYGHRNVVRAVASGLAQSGSVDGYVWEALAATEPALTAGTRVIWRSEWLGFPPVACAREAVGAPGVERLRRALYAMQGSETGRRVLRLLQLDAFAPGEPALFDGIAARLGSLAQEG</sequence>